<evidence type="ECO:0000313" key="7">
    <source>
        <dbReference type="Proteomes" id="UP000053825"/>
    </source>
</evidence>
<feature type="compositionally biased region" description="Basic residues" evidence="5">
    <location>
        <begin position="214"/>
        <end position="227"/>
    </location>
</feature>
<dbReference type="AlphaFoldDB" id="A0A0L7QXG5"/>
<comment type="subcellular location">
    <subcellularLocation>
        <location evidence="1">Nucleus</location>
    </subcellularLocation>
</comment>
<evidence type="ECO:0000256" key="1">
    <source>
        <dbReference type="ARBA" id="ARBA00004123"/>
    </source>
</evidence>
<dbReference type="STRING" id="597456.A0A0L7QXG5"/>
<dbReference type="Gene3D" id="3.90.1030.20">
    <property type="entry name" value="DNA polymerase delta, p66 (Cdc27) subunit, wHTH domain"/>
    <property type="match status" value="1"/>
</dbReference>
<dbReference type="GO" id="GO:0043625">
    <property type="term" value="C:delta DNA polymerase complex"/>
    <property type="evidence" value="ECO:0007669"/>
    <property type="project" value="InterPro"/>
</dbReference>
<dbReference type="PANTHER" id="PTHR17598:SF13">
    <property type="entry name" value="DNA POLYMERASE DELTA SUBUNIT 3"/>
    <property type="match status" value="1"/>
</dbReference>
<feature type="compositionally biased region" description="Acidic residues" evidence="5">
    <location>
        <begin position="247"/>
        <end position="257"/>
    </location>
</feature>
<accession>A0A0L7QXG5</accession>
<sequence>MGILHDDGMRIEVVKEKDLLTAKKKYNKVVCEHIYSLQKVLPEIHLLGNTENGDIKYSAIKCLENNERSDAEMHSLRWGVISREIQSVPQERTTSIFESIKEKQDVGPDKKQIDKKKNSENKGFNNLFGKIINKQKSPSAKYMEVEFSNSTKQISKDVASESLKKDIRKGGLDSFLQQNKNQGLGTDCLEKNKNTNSIEKESTEKKIISENNKKLTKNICGKKRKRSKDTNNTTKRRKRIIVQSESSDTETSDDEGEKEQLPPSPENVSPVKVHSVSPPQVKIENGKRKVLKRVDKTFEEDGFLVTKKVHVYESCSEDEPEIIEPKKPVAQELHPEAKAKKNTKQTTLMTFFKKS</sequence>
<dbReference type="GO" id="GO:0006297">
    <property type="term" value="P:nucleotide-excision repair, DNA gap filling"/>
    <property type="evidence" value="ECO:0007669"/>
    <property type="project" value="TreeGrafter"/>
</dbReference>
<dbReference type="EMBL" id="KQ414705">
    <property type="protein sequence ID" value="KOC63229.1"/>
    <property type="molecule type" value="Genomic_DNA"/>
</dbReference>
<dbReference type="InterPro" id="IPR041913">
    <property type="entry name" value="POLD3_sf"/>
</dbReference>
<keyword evidence="7" id="KW-1185">Reference proteome</keyword>
<keyword evidence="4" id="KW-0539">Nucleus</keyword>
<protein>
    <recommendedName>
        <fullName evidence="2">DNA polymerase delta subunit 3</fullName>
    </recommendedName>
</protein>
<dbReference type="InterPro" id="IPR019038">
    <property type="entry name" value="POLD3"/>
</dbReference>
<dbReference type="GO" id="GO:0006271">
    <property type="term" value="P:DNA strand elongation involved in DNA replication"/>
    <property type="evidence" value="ECO:0007669"/>
    <property type="project" value="TreeGrafter"/>
</dbReference>
<evidence type="ECO:0000313" key="6">
    <source>
        <dbReference type="EMBL" id="KOC63229.1"/>
    </source>
</evidence>
<evidence type="ECO:0000256" key="2">
    <source>
        <dbReference type="ARBA" id="ARBA00017589"/>
    </source>
</evidence>
<dbReference type="PANTHER" id="PTHR17598">
    <property type="entry name" value="DNA POLYMERASE DELTA SUBUNIT 3"/>
    <property type="match status" value="1"/>
</dbReference>
<feature type="compositionally biased region" description="Low complexity" evidence="5">
    <location>
        <begin position="268"/>
        <end position="280"/>
    </location>
</feature>
<reference evidence="6 7" key="1">
    <citation type="submission" date="2015-07" db="EMBL/GenBank/DDBJ databases">
        <title>The genome of Habropoda laboriosa.</title>
        <authorList>
            <person name="Pan H."/>
            <person name="Kapheim K."/>
        </authorList>
    </citation>
    <scope>NUCLEOTIDE SEQUENCE [LARGE SCALE GENOMIC DNA]</scope>
    <source>
        <strain evidence="6">0110345459</strain>
    </source>
</reference>
<name>A0A0L7QXG5_9HYME</name>
<dbReference type="OrthoDB" id="2126778at2759"/>
<dbReference type="GO" id="GO:0003887">
    <property type="term" value="F:DNA-directed DNA polymerase activity"/>
    <property type="evidence" value="ECO:0007669"/>
    <property type="project" value="TreeGrafter"/>
</dbReference>
<evidence type="ECO:0000256" key="5">
    <source>
        <dbReference type="SAM" id="MobiDB-lite"/>
    </source>
</evidence>
<dbReference type="GO" id="GO:1904161">
    <property type="term" value="P:DNA synthesis involved in UV-damage excision repair"/>
    <property type="evidence" value="ECO:0007669"/>
    <property type="project" value="TreeGrafter"/>
</dbReference>
<keyword evidence="3" id="KW-0235">DNA replication</keyword>
<dbReference type="Proteomes" id="UP000053825">
    <property type="component" value="Unassembled WGS sequence"/>
</dbReference>
<feature type="compositionally biased region" description="Basic and acidic residues" evidence="5">
    <location>
        <begin position="199"/>
        <end position="213"/>
    </location>
</feature>
<dbReference type="Pfam" id="PF09507">
    <property type="entry name" value="CDC27"/>
    <property type="match status" value="1"/>
</dbReference>
<feature type="region of interest" description="Disordered" evidence="5">
    <location>
        <begin position="199"/>
        <end position="280"/>
    </location>
</feature>
<evidence type="ECO:0000256" key="4">
    <source>
        <dbReference type="ARBA" id="ARBA00023242"/>
    </source>
</evidence>
<proteinExistence type="predicted"/>
<organism evidence="6 7">
    <name type="scientific">Habropoda laboriosa</name>
    <dbReference type="NCBI Taxonomy" id="597456"/>
    <lineage>
        <taxon>Eukaryota</taxon>
        <taxon>Metazoa</taxon>
        <taxon>Ecdysozoa</taxon>
        <taxon>Arthropoda</taxon>
        <taxon>Hexapoda</taxon>
        <taxon>Insecta</taxon>
        <taxon>Pterygota</taxon>
        <taxon>Neoptera</taxon>
        <taxon>Endopterygota</taxon>
        <taxon>Hymenoptera</taxon>
        <taxon>Apocrita</taxon>
        <taxon>Aculeata</taxon>
        <taxon>Apoidea</taxon>
        <taxon>Anthophila</taxon>
        <taxon>Apidae</taxon>
        <taxon>Habropoda</taxon>
    </lineage>
</organism>
<gene>
    <name evidence="6" type="ORF">WH47_02738</name>
</gene>
<evidence type="ECO:0000256" key="3">
    <source>
        <dbReference type="ARBA" id="ARBA00022705"/>
    </source>
</evidence>